<reference evidence="13" key="1">
    <citation type="submission" date="2016-06" db="UniProtKB">
        <authorList>
            <consortium name="WormBaseParasite"/>
        </authorList>
    </citation>
    <scope>IDENTIFICATION</scope>
</reference>
<evidence type="ECO:0000256" key="4">
    <source>
        <dbReference type="ARBA" id="ARBA00022741"/>
    </source>
</evidence>
<dbReference type="SUPFAM" id="SSF52540">
    <property type="entry name" value="P-loop containing nucleoside triphosphate hydrolases"/>
    <property type="match status" value="1"/>
</dbReference>
<comment type="similarity">
    <text evidence="9">Belongs to the TRAFAC class myosin-kinesin ATPase superfamily. Kinesin family.</text>
</comment>
<keyword evidence="6" id="KW-0175">Coiled coil</keyword>
<evidence type="ECO:0000313" key="11">
    <source>
        <dbReference type="EMBL" id="VDN39024.1"/>
    </source>
</evidence>
<protein>
    <submittedName>
        <fullName evidence="13">Kinesin motor domain-containing protein</fullName>
    </submittedName>
</protein>
<evidence type="ECO:0000256" key="1">
    <source>
        <dbReference type="ARBA" id="ARBA00004245"/>
    </source>
</evidence>
<keyword evidence="2" id="KW-0963">Cytoplasm</keyword>
<gene>
    <name evidence="11" type="ORF">GPUH_LOCUS21840</name>
</gene>
<comment type="caution">
    <text evidence="9">Lacks conserved residue(s) required for the propagation of feature annotation.</text>
</comment>
<dbReference type="PRINTS" id="PR00380">
    <property type="entry name" value="KINESINHEAVY"/>
</dbReference>
<keyword evidence="8" id="KW-0206">Cytoskeleton</keyword>
<keyword evidence="7" id="KW-0505">Motor protein</keyword>
<dbReference type="InterPro" id="IPR001752">
    <property type="entry name" value="Kinesin_motor_dom"/>
</dbReference>
<dbReference type="GO" id="GO:0005524">
    <property type="term" value="F:ATP binding"/>
    <property type="evidence" value="ECO:0007669"/>
    <property type="project" value="UniProtKB-KW"/>
</dbReference>
<dbReference type="PANTHER" id="PTHR47969">
    <property type="entry name" value="CHROMOSOME-ASSOCIATED KINESIN KIF4A-RELATED"/>
    <property type="match status" value="1"/>
</dbReference>
<evidence type="ECO:0000313" key="13">
    <source>
        <dbReference type="WBParaSite" id="GPUH_0002186601-mRNA-1"/>
    </source>
</evidence>
<dbReference type="PROSITE" id="PS50067">
    <property type="entry name" value="KINESIN_MOTOR_2"/>
    <property type="match status" value="1"/>
</dbReference>
<evidence type="ECO:0000256" key="5">
    <source>
        <dbReference type="ARBA" id="ARBA00022840"/>
    </source>
</evidence>
<proteinExistence type="inferred from homology"/>
<dbReference type="PROSITE" id="PS00411">
    <property type="entry name" value="KINESIN_MOTOR_1"/>
    <property type="match status" value="1"/>
</dbReference>
<dbReference type="InterPro" id="IPR027417">
    <property type="entry name" value="P-loop_NTPase"/>
</dbReference>
<dbReference type="EMBL" id="UYRT01093607">
    <property type="protein sequence ID" value="VDN39024.1"/>
    <property type="molecule type" value="Genomic_DNA"/>
</dbReference>
<dbReference type="PANTHER" id="PTHR47969:SF21">
    <property type="entry name" value="KINESIN-LIKE PROTEIN"/>
    <property type="match status" value="1"/>
</dbReference>
<dbReference type="SMART" id="SM00129">
    <property type="entry name" value="KISc"/>
    <property type="match status" value="1"/>
</dbReference>
<dbReference type="InterPro" id="IPR036961">
    <property type="entry name" value="Kinesin_motor_dom_sf"/>
</dbReference>
<sequence>MISRIPCEKCGKAYFRTKYVIVLDEENASSLKVGRLNLVDLAGSERQSKTGSIGDRFKEATKINLSLSALGNVISALVGGKSTHVPYRDSKLTRLLQDVPDEDYLSEQQRRLEDEKQAVIASSSIIDEVTKDRFIEIF</sequence>
<keyword evidence="5" id="KW-0067">ATP-binding</keyword>
<dbReference type="Gene3D" id="3.40.850.10">
    <property type="entry name" value="Kinesin motor domain"/>
    <property type="match status" value="1"/>
</dbReference>
<keyword evidence="4" id="KW-0547">Nucleotide-binding</keyword>
<organism evidence="13">
    <name type="scientific">Gongylonema pulchrum</name>
    <dbReference type="NCBI Taxonomy" id="637853"/>
    <lineage>
        <taxon>Eukaryota</taxon>
        <taxon>Metazoa</taxon>
        <taxon>Ecdysozoa</taxon>
        <taxon>Nematoda</taxon>
        <taxon>Chromadorea</taxon>
        <taxon>Rhabditida</taxon>
        <taxon>Spirurina</taxon>
        <taxon>Spiruromorpha</taxon>
        <taxon>Spiruroidea</taxon>
        <taxon>Gongylonematidae</taxon>
        <taxon>Gongylonema</taxon>
    </lineage>
</organism>
<evidence type="ECO:0000256" key="3">
    <source>
        <dbReference type="ARBA" id="ARBA00022701"/>
    </source>
</evidence>
<keyword evidence="12" id="KW-1185">Reference proteome</keyword>
<keyword evidence="3" id="KW-0493">Microtubule</keyword>
<dbReference type="Pfam" id="PF00225">
    <property type="entry name" value="Kinesin"/>
    <property type="match status" value="1"/>
</dbReference>
<evidence type="ECO:0000259" key="10">
    <source>
        <dbReference type="PROSITE" id="PS50067"/>
    </source>
</evidence>
<dbReference type="WBParaSite" id="GPUH_0002186601-mRNA-1">
    <property type="protein sequence ID" value="GPUH_0002186601-mRNA-1"/>
    <property type="gene ID" value="GPUH_0002186601"/>
</dbReference>
<dbReference type="GO" id="GO:0005874">
    <property type="term" value="C:microtubule"/>
    <property type="evidence" value="ECO:0007669"/>
    <property type="project" value="UniProtKB-KW"/>
</dbReference>
<evidence type="ECO:0000256" key="2">
    <source>
        <dbReference type="ARBA" id="ARBA00022490"/>
    </source>
</evidence>
<evidence type="ECO:0000256" key="7">
    <source>
        <dbReference type="ARBA" id="ARBA00023175"/>
    </source>
</evidence>
<evidence type="ECO:0000256" key="9">
    <source>
        <dbReference type="PROSITE-ProRule" id="PRU00283"/>
    </source>
</evidence>
<comment type="subcellular location">
    <subcellularLocation>
        <location evidence="1">Cytoplasm</location>
        <location evidence="1">Cytoskeleton</location>
    </subcellularLocation>
</comment>
<dbReference type="GO" id="GO:0007018">
    <property type="term" value="P:microtubule-based movement"/>
    <property type="evidence" value="ECO:0007669"/>
    <property type="project" value="InterPro"/>
</dbReference>
<evidence type="ECO:0000256" key="6">
    <source>
        <dbReference type="ARBA" id="ARBA00023054"/>
    </source>
</evidence>
<accession>A0A183ELJ8</accession>
<evidence type="ECO:0000313" key="12">
    <source>
        <dbReference type="Proteomes" id="UP000271098"/>
    </source>
</evidence>
<dbReference type="InterPro" id="IPR019821">
    <property type="entry name" value="Kinesin_motor_CS"/>
</dbReference>
<feature type="domain" description="Kinesin motor" evidence="10">
    <location>
        <begin position="1"/>
        <end position="138"/>
    </location>
</feature>
<name>A0A183ELJ8_9BILA</name>
<dbReference type="InterPro" id="IPR027640">
    <property type="entry name" value="Kinesin-like_fam"/>
</dbReference>
<dbReference type="OrthoDB" id="3176171at2759"/>
<dbReference type="Proteomes" id="UP000271098">
    <property type="component" value="Unassembled WGS sequence"/>
</dbReference>
<dbReference type="AlphaFoldDB" id="A0A183ELJ8"/>
<dbReference type="GO" id="GO:0008017">
    <property type="term" value="F:microtubule binding"/>
    <property type="evidence" value="ECO:0007669"/>
    <property type="project" value="InterPro"/>
</dbReference>
<dbReference type="GO" id="GO:0003777">
    <property type="term" value="F:microtubule motor activity"/>
    <property type="evidence" value="ECO:0007669"/>
    <property type="project" value="InterPro"/>
</dbReference>
<evidence type="ECO:0000256" key="8">
    <source>
        <dbReference type="ARBA" id="ARBA00023212"/>
    </source>
</evidence>
<reference evidence="11 12" key="2">
    <citation type="submission" date="2018-11" db="EMBL/GenBank/DDBJ databases">
        <authorList>
            <consortium name="Pathogen Informatics"/>
        </authorList>
    </citation>
    <scope>NUCLEOTIDE SEQUENCE [LARGE SCALE GENOMIC DNA]</scope>
</reference>